<reference evidence="17 18" key="1">
    <citation type="submission" date="2019-11" db="EMBL/GenBank/DDBJ databases">
        <title>Characterisation of Fundicoccus ignavus gen. nov. sp. nov., a novel genus of the family Aerococcaceae isolated from bulk tank milk.</title>
        <authorList>
            <person name="Siebert A."/>
            <person name="Huptas C."/>
            <person name="Wenning M."/>
            <person name="Scherer S."/>
            <person name="Doll E.V."/>
        </authorList>
    </citation>
    <scope>NUCLEOTIDE SEQUENCE [LARGE SCALE GENOMIC DNA]</scope>
    <source>
        <strain evidence="17 18">WS4759</strain>
    </source>
</reference>
<dbReference type="EMBL" id="WJQS01000015">
    <property type="protein sequence ID" value="MRI86437.1"/>
    <property type="molecule type" value="Genomic_DNA"/>
</dbReference>
<dbReference type="CDD" id="cd11534">
    <property type="entry name" value="NTP-PPase_HisIE_like"/>
    <property type="match status" value="1"/>
</dbReference>
<proteinExistence type="inferred from homology"/>
<evidence type="ECO:0000256" key="10">
    <source>
        <dbReference type="ARBA" id="ARBA00022741"/>
    </source>
</evidence>
<dbReference type="NCBIfam" id="NF000768">
    <property type="entry name" value="PRK00051.1"/>
    <property type="match status" value="1"/>
</dbReference>
<dbReference type="NCBIfam" id="TIGR03188">
    <property type="entry name" value="histidine_hisI"/>
    <property type="match status" value="1"/>
</dbReference>
<evidence type="ECO:0000256" key="13">
    <source>
        <dbReference type="ARBA" id="ARBA00023102"/>
    </source>
</evidence>
<dbReference type="PANTHER" id="PTHR42945:SF9">
    <property type="entry name" value="HISTIDINE BIOSYNTHESIS BIFUNCTIONAL PROTEIN HISIE"/>
    <property type="match status" value="1"/>
</dbReference>
<dbReference type="InterPro" id="IPR038019">
    <property type="entry name" value="PRib_AMP_CycHydrolase_sf"/>
</dbReference>
<dbReference type="Gene3D" id="3.10.20.810">
    <property type="entry name" value="Phosphoribosyl-AMP cyclohydrolase"/>
    <property type="match status" value="1"/>
</dbReference>
<evidence type="ECO:0000256" key="11">
    <source>
        <dbReference type="ARBA" id="ARBA00022801"/>
    </source>
</evidence>
<evidence type="ECO:0000259" key="16">
    <source>
        <dbReference type="Pfam" id="PF01502"/>
    </source>
</evidence>
<evidence type="ECO:0000256" key="14">
    <source>
        <dbReference type="ARBA" id="ARBA00023268"/>
    </source>
</evidence>
<evidence type="ECO:0000256" key="6">
    <source>
        <dbReference type="ARBA" id="ARBA00007731"/>
    </source>
</evidence>
<keyword evidence="18" id="KW-1185">Reference proteome</keyword>
<comment type="caution">
    <text evidence="17">The sequence shown here is derived from an EMBL/GenBank/DDBJ whole genome shotgun (WGS) entry which is preliminary data.</text>
</comment>
<feature type="region of interest" description="Phosphoribosyl-ATP pyrophosphohydrolase" evidence="15">
    <location>
        <begin position="109"/>
        <end position="211"/>
    </location>
</feature>
<dbReference type="AlphaFoldDB" id="A0A6I2GF06"/>
<keyword evidence="9 15" id="KW-0028">Amino-acid biosynthesis</keyword>
<evidence type="ECO:0000256" key="4">
    <source>
        <dbReference type="ARBA" id="ARBA00005169"/>
    </source>
</evidence>
<name>A0A6I2GF06_9LACT</name>
<dbReference type="InterPro" id="IPR023019">
    <property type="entry name" value="His_synth_HisIE"/>
</dbReference>
<dbReference type="HAMAP" id="MF_01020">
    <property type="entry name" value="HisE"/>
    <property type="match status" value="1"/>
</dbReference>
<dbReference type="GO" id="GO:0004636">
    <property type="term" value="F:phosphoribosyl-ATP diphosphatase activity"/>
    <property type="evidence" value="ECO:0007669"/>
    <property type="project" value="UniProtKB-UniRule"/>
</dbReference>
<gene>
    <name evidence="15" type="primary">hisI</name>
    <name evidence="15" type="synonym">hisIE</name>
    <name evidence="17" type="ORF">GIY09_11330</name>
</gene>
<dbReference type="SUPFAM" id="SSF101386">
    <property type="entry name" value="all-alpha NTP pyrophosphatases"/>
    <property type="match status" value="1"/>
</dbReference>
<keyword evidence="14 15" id="KW-0511">Multifunctional enzyme</keyword>
<evidence type="ECO:0000256" key="12">
    <source>
        <dbReference type="ARBA" id="ARBA00022840"/>
    </source>
</evidence>
<dbReference type="InterPro" id="IPR021130">
    <property type="entry name" value="PRib-ATP_PPHydrolase-like"/>
</dbReference>
<comment type="pathway">
    <text evidence="4 15">Amino-acid biosynthesis; L-histidine biosynthesis; L-histidine from 5-phospho-alpha-D-ribose 1-diphosphate: step 3/9.</text>
</comment>
<dbReference type="HAMAP" id="MF_01019">
    <property type="entry name" value="HisIE"/>
    <property type="match status" value="1"/>
</dbReference>
<comment type="similarity">
    <text evidence="6 15">In the C-terminal section; belongs to the PRA-PH family.</text>
</comment>
<comment type="similarity">
    <text evidence="7 15">In the N-terminal section; belongs to the PRA-CH family.</text>
</comment>
<evidence type="ECO:0000313" key="18">
    <source>
        <dbReference type="Proteomes" id="UP000430975"/>
    </source>
</evidence>
<dbReference type="GO" id="GO:0005524">
    <property type="term" value="F:ATP binding"/>
    <property type="evidence" value="ECO:0007669"/>
    <property type="project" value="UniProtKB-KW"/>
</dbReference>
<sequence length="211" mass="24098">MFSPQKVDFQKGDGLVPAILQDARTGQVLMLGYMNQEAYEKTCAEGVAWFYSRSKERLWMKGETSGHTQKVIAIDLDCDQDTILLSVEPQGPTCHLGNQSCFGDDYFNLAVLERTITKKIAYPEEGSYTKYLMEQGLDKILKKCGEEMTEVVIAAKNRDANELLDESSDLFYHYLVLLQEQGLQLKDVETRLAERHGVKHTYSVRDDIQQW</sequence>
<dbReference type="GO" id="GO:0000105">
    <property type="term" value="P:L-histidine biosynthetic process"/>
    <property type="evidence" value="ECO:0007669"/>
    <property type="project" value="UniProtKB-UniRule"/>
</dbReference>
<keyword evidence="13 15" id="KW-0368">Histidine biosynthesis</keyword>
<evidence type="ECO:0000313" key="17">
    <source>
        <dbReference type="EMBL" id="MRI86437.1"/>
    </source>
</evidence>
<dbReference type="NCBIfam" id="NF002747">
    <property type="entry name" value="PRK02759.1"/>
    <property type="match status" value="1"/>
</dbReference>
<evidence type="ECO:0000256" key="8">
    <source>
        <dbReference type="ARBA" id="ARBA00022490"/>
    </source>
</evidence>
<dbReference type="Pfam" id="PF01503">
    <property type="entry name" value="PRA-PH"/>
    <property type="match status" value="1"/>
</dbReference>
<evidence type="ECO:0000256" key="9">
    <source>
        <dbReference type="ARBA" id="ARBA00022605"/>
    </source>
</evidence>
<dbReference type="RefSeq" id="WP_153864102.1">
    <property type="nucleotide sequence ID" value="NZ_WJQS01000015.1"/>
</dbReference>
<keyword evidence="8 15" id="KW-0963">Cytoplasm</keyword>
<evidence type="ECO:0000256" key="5">
    <source>
        <dbReference type="ARBA" id="ARBA00005204"/>
    </source>
</evidence>
<comment type="catalytic activity">
    <reaction evidence="2 15">
        <text>1-(5-phospho-beta-D-ribosyl)-ATP + H2O = 1-(5-phospho-beta-D-ribosyl)-5'-AMP + diphosphate + H(+)</text>
        <dbReference type="Rhea" id="RHEA:22828"/>
        <dbReference type="ChEBI" id="CHEBI:15377"/>
        <dbReference type="ChEBI" id="CHEBI:15378"/>
        <dbReference type="ChEBI" id="CHEBI:33019"/>
        <dbReference type="ChEBI" id="CHEBI:59457"/>
        <dbReference type="ChEBI" id="CHEBI:73183"/>
        <dbReference type="EC" id="3.6.1.31"/>
    </reaction>
</comment>
<feature type="domain" description="Phosphoribosyl-AMP cyclohydrolase" evidence="16">
    <location>
        <begin position="30"/>
        <end position="102"/>
    </location>
</feature>
<accession>A0A6I2GF06</accession>
<dbReference type="UniPathway" id="UPA00031">
    <property type="reaction ID" value="UER00007"/>
</dbReference>
<dbReference type="FunFam" id="3.10.20.810:FF:000001">
    <property type="entry name" value="Histidine biosynthesis bifunctional protein HisIE"/>
    <property type="match status" value="1"/>
</dbReference>
<dbReference type="HAMAP" id="MF_01021">
    <property type="entry name" value="HisI"/>
    <property type="match status" value="1"/>
</dbReference>
<evidence type="ECO:0000256" key="7">
    <source>
        <dbReference type="ARBA" id="ARBA00008299"/>
    </source>
</evidence>
<evidence type="ECO:0000256" key="1">
    <source>
        <dbReference type="ARBA" id="ARBA00000024"/>
    </source>
</evidence>
<feature type="region of interest" description="Phosphoribosyl-AMP cyclohydrolase" evidence="15">
    <location>
        <begin position="1"/>
        <end position="108"/>
    </location>
</feature>
<dbReference type="InterPro" id="IPR002496">
    <property type="entry name" value="PRib_AMP_CycHydrolase_dom"/>
</dbReference>
<protein>
    <recommendedName>
        <fullName evidence="15">Histidine biosynthesis bifunctional protein HisIE</fullName>
    </recommendedName>
    <domain>
        <recommendedName>
            <fullName evidence="15">Phosphoribosyl-AMP cyclohydrolase</fullName>
            <shortName evidence="15">PRA-CH</shortName>
            <ecNumber evidence="15">3.5.4.19</ecNumber>
        </recommendedName>
    </domain>
    <domain>
        <recommendedName>
            <fullName evidence="15">Phosphoribosyl-ATP pyrophosphatase</fullName>
            <shortName evidence="15">PRA-PH</shortName>
            <ecNumber evidence="15">3.6.1.31</ecNumber>
        </recommendedName>
    </domain>
</protein>
<keyword evidence="11 15" id="KW-0378">Hydrolase</keyword>
<comment type="catalytic activity">
    <reaction evidence="1 15">
        <text>1-(5-phospho-beta-D-ribosyl)-5'-AMP + H2O = 1-(5-phospho-beta-D-ribosyl)-5-[(5-phospho-beta-D-ribosylamino)methylideneamino]imidazole-4-carboxamide</text>
        <dbReference type="Rhea" id="RHEA:20049"/>
        <dbReference type="ChEBI" id="CHEBI:15377"/>
        <dbReference type="ChEBI" id="CHEBI:58435"/>
        <dbReference type="ChEBI" id="CHEBI:59457"/>
        <dbReference type="EC" id="3.5.4.19"/>
    </reaction>
</comment>
<dbReference type="GO" id="GO:0004635">
    <property type="term" value="F:phosphoribosyl-AMP cyclohydrolase activity"/>
    <property type="evidence" value="ECO:0007669"/>
    <property type="project" value="UniProtKB-UniRule"/>
</dbReference>
<keyword evidence="10 15" id="KW-0547">Nucleotide-binding</keyword>
<organism evidence="17 18">
    <name type="scientific">Fundicoccus ignavus</name>
    <dbReference type="NCBI Taxonomy" id="2664442"/>
    <lineage>
        <taxon>Bacteria</taxon>
        <taxon>Bacillati</taxon>
        <taxon>Bacillota</taxon>
        <taxon>Bacilli</taxon>
        <taxon>Lactobacillales</taxon>
        <taxon>Aerococcaceae</taxon>
        <taxon>Fundicoccus</taxon>
    </lineage>
</organism>
<dbReference type="EC" id="3.5.4.19" evidence="15"/>
<dbReference type="Pfam" id="PF01502">
    <property type="entry name" value="PRA-CH"/>
    <property type="match status" value="1"/>
</dbReference>
<comment type="pathway">
    <text evidence="5 15">Amino-acid biosynthesis; L-histidine biosynthesis; L-histidine from 5-phospho-alpha-D-ribose 1-diphosphate: step 2/9.</text>
</comment>
<dbReference type="InterPro" id="IPR008179">
    <property type="entry name" value="HisE"/>
</dbReference>
<evidence type="ECO:0000256" key="15">
    <source>
        <dbReference type="HAMAP-Rule" id="MF_01019"/>
    </source>
</evidence>
<dbReference type="EC" id="3.6.1.31" evidence="15"/>
<keyword evidence="12 15" id="KW-0067">ATP-binding</keyword>
<dbReference type="Gene3D" id="1.10.287.1080">
    <property type="entry name" value="MazG-like"/>
    <property type="match status" value="1"/>
</dbReference>
<comment type="subcellular location">
    <subcellularLocation>
        <location evidence="3 15">Cytoplasm</location>
    </subcellularLocation>
</comment>
<dbReference type="GO" id="GO:0005737">
    <property type="term" value="C:cytoplasm"/>
    <property type="evidence" value="ECO:0007669"/>
    <property type="project" value="UniProtKB-SubCell"/>
</dbReference>
<evidence type="ECO:0000256" key="3">
    <source>
        <dbReference type="ARBA" id="ARBA00004496"/>
    </source>
</evidence>
<dbReference type="PANTHER" id="PTHR42945">
    <property type="entry name" value="HISTIDINE BIOSYNTHESIS BIFUNCTIONAL PROTEIN"/>
    <property type="match status" value="1"/>
</dbReference>
<dbReference type="SUPFAM" id="SSF141734">
    <property type="entry name" value="HisI-like"/>
    <property type="match status" value="1"/>
</dbReference>
<dbReference type="Proteomes" id="UP000430975">
    <property type="component" value="Unassembled WGS sequence"/>
</dbReference>
<evidence type="ECO:0000256" key="2">
    <source>
        <dbReference type="ARBA" id="ARBA00001460"/>
    </source>
</evidence>
<dbReference type="InterPro" id="IPR026660">
    <property type="entry name" value="PRA-CH"/>
</dbReference>